<evidence type="ECO:0000256" key="1">
    <source>
        <dbReference type="ARBA" id="ARBA00010541"/>
    </source>
</evidence>
<dbReference type="Proteomes" id="UP001208570">
    <property type="component" value="Unassembled WGS sequence"/>
</dbReference>
<dbReference type="InterPro" id="IPR051201">
    <property type="entry name" value="Chloro_Bact_Ser_Proteases"/>
</dbReference>
<dbReference type="InterPro" id="IPR001054">
    <property type="entry name" value="A/G_cyclase"/>
</dbReference>
<accession>A0AAD9J537</accession>
<dbReference type="CDD" id="cd07302">
    <property type="entry name" value="CHD"/>
    <property type="match status" value="1"/>
</dbReference>
<evidence type="ECO:0000256" key="5">
    <source>
        <dbReference type="ARBA" id="ARBA00023239"/>
    </source>
</evidence>
<comment type="similarity">
    <text evidence="6">Belongs to the adenylyl cyclase class-4/guanylyl cyclase family.</text>
</comment>
<evidence type="ECO:0000256" key="4">
    <source>
        <dbReference type="ARBA" id="ARBA00022801"/>
    </source>
</evidence>
<dbReference type="Gene3D" id="2.40.10.120">
    <property type="match status" value="1"/>
</dbReference>
<keyword evidence="4" id="KW-0378">Hydrolase</keyword>
<dbReference type="GO" id="GO:0035556">
    <property type="term" value="P:intracellular signal transduction"/>
    <property type="evidence" value="ECO:0007669"/>
    <property type="project" value="InterPro"/>
</dbReference>
<keyword evidence="2" id="KW-0645">Protease</keyword>
<dbReference type="Pfam" id="PF00211">
    <property type="entry name" value="Guanylate_cyc"/>
    <property type="match status" value="1"/>
</dbReference>
<keyword evidence="3" id="KW-0547">Nucleotide-binding</keyword>
<dbReference type="GO" id="GO:0006508">
    <property type="term" value="P:proteolysis"/>
    <property type="evidence" value="ECO:0007669"/>
    <property type="project" value="UniProtKB-KW"/>
</dbReference>
<comment type="caution">
    <text evidence="8">The sequence shown here is derived from an EMBL/GenBank/DDBJ whole genome shotgun (WGS) entry which is preliminary data.</text>
</comment>
<dbReference type="GO" id="GO:0004252">
    <property type="term" value="F:serine-type endopeptidase activity"/>
    <property type="evidence" value="ECO:0007669"/>
    <property type="project" value="InterPro"/>
</dbReference>
<dbReference type="PANTHER" id="PTHR43343">
    <property type="entry name" value="PEPTIDASE S12"/>
    <property type="match status" value="1"/>
</dbReference>
<evidence type="ECO:0000259" key="7">
    <source>
        <dbReference type="PROSITE" id="PS50125"/>
    </source>
</evidence>
<dbReference type="PRINTS" id="PR00834">
    <property type="entry name" value="PROTEASES2C"/>
</dbReference>
<evidence type="ECO:0000256" key="2">
    <source>
        <dbReference type="ARBA" id="ARBA00022670"/>
    </source>
</evidence>
<keyword evidence="9" id="KW-1185">Reference proteome</keyword>
<dbReference type="GO" id="GO:0016849">
    <property type="term" value="F:phosphorus-oxygen lyase activity"/>
    <property type="evidence" value="ECO:0007669"/>
    <property type="project" value="InterPro"/>
</dbReference>
<dbReference type="Gene3D" id="2.30.42.10">
    <property type="match status" value="1"/>
</dbReference>
<dbReference type="InterPro" id="IPR018297">
    <property type="entry name" value="A/G_cyclase_CS"/>
</dbReference>
<dbReference type="EMBL" id="JAODUP010000583">
    <property type="protein sequence ID" value="KAK2146821.1"/>
    <property type="molecule type" value="Genomic_DNA"/>
</dbReference>
<reference evidence="8" key="1">
    <citation type="journal article" date="2023" name="Mol. Biol. Evol.">
        <title>Third-Generation Sequencing Reveals the Adaptive Role of the Epigenome in Three Deep-Sea Polychaetes.</title>
        <authorList>
            <person name="Perez M."/>
            <person name="Aroh O."/>
            <person name="Sun Y."/>
            <person name="Lan Y."/>
            <person name="Juniper S.K."/>
            <person name="Young C.R."/>
            <person name="Angers B."/>
            <person name="Qian P.Y."/>
        </authorList>
    </citation>
    <scope>NUCLEOTIDE SEQUENCE</scope>
    <source>
        <strain evidence="8">P08H-3</strain>
    </source>
</reference>
<comment type="similarity">
    <text evidence="1">Belongs to the peptidase S1C family.</text>
</comment>
<sequence>MLSAIGEESSLLQIRVGVHKGKVVAGVIGEKKFSYDLWGDAVNTASRLESHGIAGKIQCSEAVVEKADPVFVFEQRGFVELKGKDKSDNVVQESSLESSKNISNTVKKDVLQTSPERNIPDIQENIDYLIAERGNELTKWELENIAIYDARNEGVVNVTTETVGYTWFFEPVPRRGTSGSGILIDKKGYILTNRHVINNATKVFVTFADGTTGESKVLGTDAENDLAILRFEPKGKHFTVIPMGTSKRLRVGQKVLAIGNPFALDRTLTIGIVSGLGRPVRTDGNLVISNMIQTDTSINPGNSGGPLLDNKGYMIGVNTMIYSTSGGSNGVGFAVPVDTVKRVVPDLITYGYVRRGWIDIEPRQLFSQLVDYAHLPVSKGVLVSKVLPGGNAEAIGMKGGNEKIEYGRTIVYLGGDIIVSIDGIPVEGISDMYEALEDNVPGEKVDIEYIRGKKRIKSTIILSERPEDFRWD</sequence>
<dbReference type="InterPro" id="IPR029787">
    <property type="entry name" value="Nucleotide_cyclase"/>
</dbReference>
<dbReference type="SUPFAM" id="SSF55073">
    <property type="entry name" value="Nucleotide cyclase"/>
    <property type="match status" value="1"/>
</dbReference>
<dbReference type="PANTHER" id="PTHR43343:SF3">
    <property type="entry name" value="PROTEASE DO-LIKE 8, CHLOROPLASTIC"/>
    <property type="match status" value="1"/>
</dbReference>
<dbReference type="PROSITE" id="PS00452">
    <property type="entry name" value="GUANYLATE_CYCLASE_1"/>
    <property type="match status" value="1"/>
</dbReference>
<dbReference type="InterPro" id="IPR001478">
    <property type="entry name" value="PDZ"/>
</dbReference>
<dbReference type="InterPro" id="IPR001940">
    <property type="entry name" value="Peptidase_S1C"/>
</dbReference>
<evidence type="ECO:0000313" key="8">
    <source>
        <dbReference type="EMBL" id="KAK2146821.1"/>
    </source>
</evidence>
<gene>
    <name evidence="8" type="ORF">LSH36_583g02003</name>
</gene>
<dbReference type="SUPFAM" id="SSF50156">
    <property type="entry name" value="PDZ domain-like"/>
    <property type="match status" value="1"/>
</dbReference>
<organism evidence="8 9">
    <name type="scientific">Paralvinella palmiformis</name>
    <dbReference type="NCBI Taxonomy" id="53620"/>
    <lineage>
        <taxon>Eukaryota</taxon>
        <taxon>Metazoa</taxon>
        <taxon>Spiralia</taxon>
        <taxon>Lophotrochozoa</taxon>
        <taxon>Annelida</taxon>
        <taxon>Polychaeta</taxon>
        <taxon>Sedentaria</taxon>
        <taxon>Canalipalpata</taxon>
        <taxon>Terebellida</taxon>
        <taxon>Terebelliformia</taxon>
        <taxon>Alvinellidae</taxon>
        <taxon>Paralvinella</taxon>
    </lineage>
</organism>
<dbReference type="SUPFAM" id="SSF50494">
    <property type="entry name" value="Trypsin-like serine proteases"/>
    <property type="match status" value="1"/>
</dbReference>
<evidence type="ECO:0000256" key="6">
    <source>
        <dbReference type="RuleBase" id="RU000405"/>
    </source>
</evidence>
<keyword evidence="5 6" id="KW-0456">Lyase</keyword>
<dbReference type="SMART" id="SM00228">
    <property type="entry name" value="PDZ"/>
    <property type="match status" value="1"/>
</dbReference>
<evidence type="ECO:0000256" key="3">
    <source>
        <dbReference type="ARBA" id="ARBA00022741"/>
    </source>
</evidence>
<dbReference type="PROSITE" id="PS50125">
    <property type="entry name" value="GUANYLATE_CYCLASE_2"/>
    <property type="match status" value="1"/>
</dbReference>
<dbReference type="GO" id="GO:0000166">
    <property type="term" value="F:nucleotide binding"/>
    <property type="evidence" value="ECO:0007669"/>
    <property type="project" value="UniProtKB-KW"/>
</dbReference>
<dbReference type="InterPro" id="IPR036034">
    <property type="entry name" value="PDZ_sf"/>
</dbReference>
<proteinExistence type="inferred from homology"/>
<feature type="domain" description="Guanylate cyclase" evidence="7">
    <location>
        <begin position="1"/>
        <end position="49"/>
    </location>
</feature>
<dbReference type="AlphaFoldDB" id="A0AAD9J537"/>
<protein>
    <recommendedName>
        <fullName evidence="7">Guanylate cyclase domain-containing protein</fullName>
    </recommendedName>
</protein>
<dbReference type="GO" id="GO:0009190">
    <property type="term" value="P:cyclic nucleotide biosynthetic process"/>
    <property type="evidence" value="ECO:0007669"/>
    <property type="project" value="InterPro"/>
</dbReference>
<evidence type="ECO:0000313" key="9">
    <source>
        <dbReference type="Proteomes" id="UP001208570"/>
    </source>
</evidence>
<dbReference type="InterPro" id="IPR009003">
    <property type="entry name" value="Peptidase_S1_PA"/>
</dbReference>
<name>A0AAD9J537_9ANNE</name>
<dbReference type="Pfam" id="PF13365">
    <property type="entry name" value="Trypsin_2"/>
    <property type="match status" value="1"/>
</dbReference>
<dbReference type="Gene3D" id="3.30.70.1230">
    <property type="entry name" value="Nucleotide cyclase"/>
    <property type="match status" value="1"/>
</dbReference>